<gene>
    <name evidence="1" type="ORF">PINE0816_LOCUS11922</name>
    <name evidence="2" type="ORF">PINE0816_LOCUS11923</name>
</gene>
<dbReference type="EMBL" id="HBEL01025743">
    <property type="protein sequence ID" value="CAD8415787.1"/>
    <property type="molecule type" value="Transcribed_RNA"/>
</dbReference>
<evidence type="ECO:0000313" key="2">
    <source>
        <dbReference type="EMBL" id="CAD8415788.1"/>
    </source>
</evidence>
<dbReference type="AlphaFoldDB" id="A0A6T8K862"/>
<accession>A0A6T8K862</accession>
<evidence type="ECO:0000313" key="1">
    <source>
        <dbReference type="EMBL" id="CAD8415787.1"/>
    </source>
</evidence>
<organism evidence="1">
    <name type="scientific">Proboscia inermis</name>
    <dbReference type="NCBI Taxonomy" id="420281"/>
    <lineage>
        <taxon>Eukaryota</taxon>
        <taxon>Sar</taxon>
        <taxon>Stramenopiles</taxon>
        <taxon>Ochrophyta</taxon>
        <taxon>Bacillariophyta</taxon>
        <taxon>Coscinodiscophyceae</taxon>
        <taxon>Rhizosoleniophycidae</taxon>
        <taxon>Rhizosoleniales</taxon>
        <taxon>Rhizosoleniaceae</taxon>
        <taxon>Proboscia</taxon>
    </lineage>
</organism>
<proteinExistence type="predicted"/>
<dbReference type="EMBL" id="HBEL01025744">
    <property type="protein sequence ID" value="CAD8415788.1"/>
    <property type="molecule type" value="Transcribed_RNA"/>
</dbReference>
<name>A0A6T8K862_9STRA</name>
<sequence>MSANSQDSILLNSTPLRSGTISPCRSHLYQRNRRNSTINLHHLASDSTCIQEQHGSATQSKHHQKIFWFENSGHTQYSRNLSIDKLRNAVFQKFYKNFEA</sequence>
<protein>
    <submittedName>
        <fullName evidence="1">Uncharacterized protein</fullName>
    </submittedName>
</protein>
<reference evidence="1" key="1">
    <citation type="submission" date="2021-01" db="EMBL/GenBank/DDBJ databases">
        <authorList>
            <person name="Corre E."/>
            <person name="Pelletier E."/>
            <person name="Niang G."/>
            <person name="Scheremetjew M."/>
            <person name="Finn R."/>
            <person name="Kale V."/>
            <person name="Holt S."/>
            <person name="Cochrane G."/>
            <person name="Meng A."/>
            <person name="Brown T."/>
            <person name="Cohen L."/>
        </authorList>
    </citation>
    <scope>NUCLEOTIDE SEQUENCE</scope>
    <source>
        <strain evidence="1">CCAP1064/1</strain>
    </source>
</reference>